<comment type="caution">
    <text evidence="1">The sequence shown here is derived from an EMBL/GenBank/DDBJ whole genome shotgun (WGS) entry which is preliminary data.</text>
</comment>
<accession>A0ABS2MSJ1</accession>
<proteinExistence type="predicted"/>
<name>A0ABS2MSJ1_9FIRM</name>
<sequence>MNYGLQDLKEAVERLDEAIEDLDAEDVDLCVKLIKNIASQIKSDFWSQHIENDSVIIQPVKKHNSDFNIINSLEFLYKPMHFINVYEGNEIEYYSRERTEELMESGAIDAHNDFWQHHETVYGNVYGSLPVELVNREAAGKLTRYGWKKTVVDIIEFKNECDEMAIREIAESKYRHYIIIREKETQGILVLRYNF</sequence>
<evidence type="ECO:0000313" key="1">
    <source>
        <dbReference type="EMBL" id="MBM7562389.1"/>
    </source>
</evidence>
<protein>
    <submittedName>
        <fullName evidence="1">Uncharacterized protein</fullName>
    </submittedName>
</protein>
<dbReference type="RefSeq" id="WP_204664769.1">
    <property type="nucleotide sequence ID" value="NZ_JAFBDT010000017.1"/>
</dbReference>
<organism evidence="1 2">
    <name type="scientific">Fusibacter tunisiensis</name>
    <dbReference type="NCBI Taxonomy" id="1008308"/>
    <lineage>
        <taxon>Bacteria</taxon>
        <taxon>Bacillati</taxon>
        <taxon>Bacillota</taxon>
        <taxon>Clostridia</taxon>
        <taxon>Eubacteriales</taxon>
        <taxon>Eubacteriales Family XII. Incertae Sedis</taxon>
        <taxon>Fusibacter</taxon>
    </lineage>
</organism>
<reference evidence="1 2" key="1">
    <citation type="submission" date="2021-01" db="EMBL/GenBank/DDBJ databases">
        <title>Genomic Encyclopedia of Type Strains, Phase IV (KMG-IV): sequencing the most valuable type-strain genomes for metagenomic binning, comparative biology and taxonomic classification.</title>
        <authorList>
            <person name="Goeker M."/>
        </authorList>
    </citation>
    <scope>NUCLEOTIDE SEQUENCE [LARGE SCALE GENOMIC DNA]</scope>
    <source>
        <strain evidence="1 2">DSM 24436</strain>
    </source>
</reference>
<dbReference type="EMBL" id="JAFBDT010000017">
    <property type="protein sequence ID" value="MBM7562389.1"/>
    <property type="molecule type" value="Genomic_DNA"/>
</dbReference>
<evidence type="ECO:0000313" key="2">
    <source>
        <dbReference type="Proteomes" id="UP000767854"/>
    </source>
</evidence>
<keyword evidence="2" id="KW-1185">Reference proteome</keyword>
<gene>
    <name evidence="1" type="ORF">JOC49_001939</name>
</gene>
<dbReference type="Proteomes" id="UP000767854">
    <property type="component" value="Unassembled WGS sequence"/>
</dbReference>